<dbReference type="InterPro" id="IPR037524">
    <property type="entry name" value="PA14/GLEYA"/>
</dbReference>
<dbReference type="Pfam" id="PF03495">
    <property type="entry name" value="Binary_toxB"/>
    <property type="match status" value="1"/>
</dbReference>
<gene>
    <name evidence="3" type="ORF">BFG57_11300</name>
</gene>
<evidence type="ECO:0000313" key="4">
    <source>
        <dbReference type="Proteomes" id="UP000095209"/>
    </source>
</evidence>
<dbReference type="InterPro" id="IPR003896">
    <property type="entry name" value="Bacterial_exotoxin_B"/>
</dbReference>
<evidence type="ECO:0000313" key="3">
    <source>
        <dbReference type="EMBL" id="OEH93764.1"/>
    </source>
</evidence>
<dbReference type="Pfam" id="PF07691">
    <property type="entry name" value="PA14"/>
    <property type="match status" value="1"/>
</dbReference>
<dbReference type="SUPFAM" id="SSF56988">
    <property type="entry name" value="Anthrax protective antigen"/>
    <property type="match status" value="2"/>
</dbReference>
<sequence length="1685" mass="187459">MISSKSRKRFVSVLTSLALTTQMIPLSHSAIYAKTTENEPRQLVNQDMNELPIITNGLEGTYYSDSQFSEHLLIRMEDSDAMYDLDSLNIPRVFKKKMENVHSIKWEGTIEPDYSEEYTFTTSDNEHVKLWVNDELLINGLNFEPLAIQLEAGELYHIRVAYSNSDEPLTDLDIKWSSDSQEEEIITKENIFLPVHSEDVDISISPEELMVDELVEVIEEPAIELLEIPEEELVESTEELVEEQVEEVEATEPTEEQTEEVEATEPTEEQTEEVEATEPTEEQAEEVEATEPTEEQVEDVEVTEPTEEQVEEVESAEPTEEQVEEVEATDPTEEQAEEVETAESTEEQVEEAEATESSELIEPTEEQLETETLAKKVSNAGLLGVTTGLADLVGVNDSSSEVDTDNDGIVDEWEMEGYTYIPGLGLVLWDDEFTDFGVQKYITSPFSRSTDEDPYSDYEEVTGQVDRAIASLATHPLVPAFPDIQAEIEGVTITPYETITTTDGTVITDAWSDSTADSKTKARSLGFKAGFEVSAEKSFGIKEGGASAKISGKVYGEANGQWDNSKTKTTTHVESNEDTTSWSQATASNPSQAATSVWNVRYTNKGTAPAYDVIPSLSLQVGNKTAVSLTTASANTISSIAPGESHPDNEQTVALKNIETGTNDTEPIYLSIDQVQLIQMGYPISLSTDQIKAKVKQIEADGSITATRDWNLYEAAIDAVSASITYVHPNKGEKKLKVFANDPSLAFSQFNPETTLGEALELVLDAELVNGKFMIDGEEVNDAWRIFLLSENNDDFEIFQQADNLFDIELRPGMDIVIEKTELNGSPYVQYVFYDEDGKQVVAKVAENGDDIQSVTATVQLANGETLNLPLEDIDENGNYDGIFESAIQTNQLNISFKDAIITATDTNGNETIAYILTPYGLSKQGLGYVPLERTEKVSDITSLPEKYPSAESFVFEVKNTKTTTNRRRADIGNQRVYLGVNDYPIEYRAAATRYKLYGSANYEDTASGEWIRSIISSRSDLRSGFAHQVNMNNMISSIQFENGESGDGMVLYNYYDYRQQDDVLALTGSDRDLSNNSVDFDNRTSSIRIIGQSGKPYVRLYENNKDNIKTTSYNTDYVDVYGDKDISGFTINDDAASFQTFGAEDMNYFIGLKFHDNDDASGRWQRWTPTGQYIGLHNLNEINDLTNKVSYVETLCHECPEFKLFSDKNYSGNFSLRMTTDFDNVNAWISGTSSISVRNNPDKLAKIIIYKSDGSYAVIDESIPDLSSFQDVIYKGQSSGTRNFNNNIAFAKMYYGTVYRFYEHTNYNGAYQDYIIGEDNIGSDWNDKFSSVKVLNPLPEIGLIAFDKTNYDYTGEYIPITGDIPNLNALNFNDKISSLKLITRIPEKRPTHNTTVVVSSKDLSFEAKNRYFGEGTSVNLVGYFDRTGVSSKFTPFEHTEPYTQKGSYKFSTGINNATGYLVQVDAHRVSSNKVQVKLNGSSYSELGTSPTHALGLEPGAIYDPIHSNVVFVPANSSKPSEISVDISLGSWRATGDGADEKYDIKVLGYFADGGASQNDLFYEKFDTPVDVGSPSTTDEETRLIPLQTRDFKETPKAFLVNVTAKGIGASNFKFTINDNFIYLGTSSSQYAKGVDAKSVHHSGLMYVKADTRDPYSFEMTPKYGDWKTVDSDAAIDVEIVGYFY</sequence>
<dbReference type="PROSITE" id="PS51820">
    <property type="entry name" value="PA14"/>
    <property type="match status" value="1"/>
</dbReference>
<dbReference type="GO" id="GO:0005576">
    <property type="term" value="C:extracellular region"/>
    <property type="evidence" value="ECO:0007669"/>
    <property type="project" value="InterPro"/>
</dbReference>
<dbReference type="GO" id="GO:0051260">
    <property type="term" value="P:protein homooligomerization"/>
    <property type="evidence" value="ECO:0007669"/>
    <property type="project" value="InterPro"/>
</dbReference>
<dbReference type="RefSeq" id="WP_069716192.1">
    <property type="nucleotide sequence ID" value="NZ_MJEH01000009.1"/>
</dbReference>
<feature type="region of interest" description="Disordered" evidence="1">
    <location>
        <begin position="231"/>
        <end position="365"/>
    </location>
</feature>
<evidence type="ECO:0000259" key="2">
    <source>
        <dbReference type="PROSITE" id="PS51820"/>
    </source>
</evidence>
<organism evidence="3 4">
    <name type="scientific">Bacillus solimangrovi</name>
    <dbReference type="NCBI Taxonomy" id="1305675"/>
    <lineage>
        <taxon>Bacteria</taxon>
        <taxon>Bacillati</taxon>
        <taxon>Bacillota</taxon>
        <taxon>Bacilli</taxon>
        <taxon>Bacillales</taxon>
        <taxon>Bacillaceae</taxon>
        <taxon>Bacillus</taxon>
    </lineage>
</organism>
<proteinExistence type="predicted"/>
<feature type="domain" description="PA14" evidence="2">
    <location>
        <begin position="53"/>
        <end position="190"/>
    </location>
</feature>
<dbReference type="InterPro" id="IPR027439">
    <property type="entry name" value="PA_heptamer_dom"/>
</dbReference>
<dbReference type="EMBL" id="MJEH01000009">
    <property type="protein sequence ID" value="OEH93764.1"/>
    <property type="molecule type" value="Genomic_DNA"/>
</dbReference>
<feature type="compositionally biased region" description="Acidic residues" evidence="1">
    <location>
        <begin position="231"/>
        <end position="356"/>
    </location>
</feature>
<accession>A0A1E5LI50</accession>
<dbReference type="Proteomes" id="UP000095209">
    <property type="component" value="Unassembled WGS sequence"/>
</dbReference>
<name>A0A1E5LI50_9BACI</name>
<dbReference type="SMART" id="SM00758">
    <property type="entry name" value="PA14"/>
    <property type="match status" value="1"/>
</dbReference>
<reference evidence="3 4" key="1">
    <citation type="submission" date="2016-08" db="EMBL/GenBank/DDBJ databases">
        <title>Genome of Bacillus solimangrovi GH2-4.</title>
        <authorList>
            <person name="Lim S."/>
            <person name="Kim B.-C."/>
        </authorList>
    </citation>
    <scope>NUCLEOTIDE SEQUENCE [LARGE SCALE GENOMIC DNA]</scope>
    <source>
        <strain evidence="3 4">GH2-4</strain>
    </source>
</reference>
<dbReference type="InterPro" id="IPR011658">
    <property type="entry name" value="PA14_dom"/>
</dbReference>
<dbReference type="InterPro" id="IPR011024">
    <property type="entry name" value="G_crystallin-like"/>
</dbReference>
<feature type="region of interest" description="Disordered" evidence="1">
    <location>
        <begin position="559"/>
        <end position="590"/>
    </location>
</feature>
<dbReference type="SUPFAM" id="SSF49695">
    <property type="entry name" value="gamma-Crystallin-like"/>
    <property type="match status" value="1"/>
</dbReference>
<keyword evidence="4" id="KW-1185">Reference proteome</keyword>
<protein>
    <recommendedName>
        <fullName evidence="2">PA14 domain-containing protein</fullName>
    </recommendedName>
</protein>
<dbReference type="InterPro" id="IPR037149">
    <property type="entry name" value="PA_heptamer_dom_sf"/>
</dbReference>
<evidence type="ECO:0000256" key="1">
    <source>
        <dbReference type="SAM" id="MobiDB-lite"/>
    </source>
</evidence>
<dbReference type="Gene3D" id="3.10.20.110">
    <property type="match status" value="1"/>
</dbReference>
<dbReference type="Pfam" id="PF17475">
    <property type="entry name" value="Binary_toxB_2"/>
    <property type="match status" value="1"/>
</dbReference>
<dbReference type="Gene3D" id="3.90.182.10">
    <property type="entry name" value="Toxin - Anthrax Protective Antigen,domain 1"/>
    <property type="match status" value="2"/>
</dbReference>
<feature type="compositionally biased region" description="Polar residues" evidence="1">
    <location>
        <begin position="561"/>
        <end position="590"/>
    </location>
</feature>
<dbReference type="STRING" id="1305675.BFG57_11300"/>
<dbReference type="Gene3D" id="2.60.120.240">
    <property type="entry name" value="Protective antigen, heptamerisation domain"/>
    <property type="match status" value="1"/>
</dbReference>
<comment type="caution">
    <text evidence="3">The sequence shown here is derived from an EMBL/GenBank/DDBJ whole genome shotgun (WGS) entry which is preliminary data.</text>
</comment>
<dbReference type="InterPro" id="IPR035088">
    <property type="entry name" value="PA_Ca-bd"/>
</dbReference>
<dbReference type="PRINTS" id="PR01391">
    <property type="entry name" value="BINARYTOXINB"/>
</dbReference>
<dbReference type="Gene3D" id="2.60.20.10">
    <property type="entry name" value="Crystallins"/>
    <property type="match status" value="1"/>
</dbReference>